<keyword evidence="5" id="KW-1185">Reference proteome</keyword>
<dbReference type="PANTHER" id="PTHR24320:SF282">
    <property type="entry name" value="WW DOMAIN-CONTAINING OXIDOREDUCTASE"/>
    <property type="match status" value="1"/>
</dbReference>
<dbReference type="AlphaFoldDB" id="A0A9W9I133"/>
<evidence type="ECO:0000256" key="3">
    <source>
        <dbReference type="ARBA" id="ARBA00023002"/>
    </source>
</evidence>
<accession>A0A9W9I133</accession>
<evidence type="ECO:0000256" key="2">
    <source>
        <dbReference type="ARBA" id="ARBA00022857"/>
    </source>
</evidence>
<sequence length="319" mass="35101">MSSSLFLSRGRNFNPESKIPPLDDKHILVTGGTSGLGKQIIVELIKHHPAHIWLAARDIDKAKAVAAEIQRLTNNTGAISILLLDLASLETVRTAAEKVRAESSRLDLVILSAGVVAPDAAQTTDGYELNFGTNYLGPALLIQELLPLLRATQREVPHADVRVVSLNSTVHRLAPPGGIRFDILQSSSKSLTTVLRYAQSKLATALHTRALARHYPDLKFVTVHPGIAETPLIGHFVSLLSLNPGLVQGTRAWWMHDVQEGIKGPLWAAFSSDVYSGEYYEPVGVRGRASHAALDDHLERKLWDWTEAELKRWKEKKCC</sequence>
<gene>
    <name evidence="4" type="ORF">N7492_006910</name>
</gene>
<evidence type="ECO:0000256" key="1">
    <source>
        <dbReference type="ARBA" id="ARBA00006484"/>
    </source>
</evidence>
<name>A0A9W9I133_9EURO</name>
<evidence type="ECO:0000313" key="4">
    <source>
        <dbReference type="EMBL" id="KAJ5161518.1"/>
    </source>
</evidence>
<dbReference type="InterPro" id="IPR036291">
    <property type="entry name" value="NAD(P)-bd_dom_sf"/>
</dbReference>
<comment type="similarity">
    <text evidence="1">Belongs to the short-chain dehydrogenases/reductases (SDR) family.</text>
</comment>
<dbReference type="EMBL" id="JAPQKO010000005">
    <property type="protein sequence ID" value="KAJ5161518.1"/>
    <property type="molecule type" value="Genomic_DNA"/>
</dbReference>
<keyword evidence="3" id="KW-0560">Oxidoreductase</keyword>
<protein>
    <submittedName>
        <fullName evidence="4">Retinol dehydrogenase 14</fullName>
    </submittedName>
</protein>
<reference evidence="4" key="1">
    <citation type="submission" date="2022-11" db="EMBL/GenBank/DDBJ databases">
        <authorList>
            <person name="Petersen C."/>
        </authorList>
    </citation>
    <scope>NUCLEOTIDE SEQUENCE</scope>
    <source>
        <strain evidence="4">IBT 21917</strain>
    </source>
</reference>
<reference evidence="4" key="2">
    <citation type="journal article" date="2023" name="IMA Fungus">
        <title>Comparative genomic study of the Penicillium genus elucidates a diverse pangenome and 15 lateral gene transfer events.</title>
        <authorList>
            <person name="Petersen C."/>
            <person name="Sorensen T."/>
            <person name="Nielsen M.R."/>
            <person name="Sondergaard T.E."/>
            <person name="Sorensen J.L."/>
            <person name="Fitzpatrick D.A."/>
            <person name="Frisvad J.C."/>
            <person name="Nielsen K.L."/>
        </authorList>
    </citation>
    <scope>NUCLEOTIDE SEQUENCE</scope>
    <source>
        <strain evidence="4">IBT 21917</strain>
    </source>
</reference>
<dbReference type="Pfam" id="PF00106">
    <property type="entry name" value="adh_short"/>
    <property type="match status" value="1"/>
</dbReference>
<comment type="caution">
    <text evidence="4">The sequence shown here is derived from an EMBL/GenBank/DDBJ whole genome shotgun (WGS) entry which is preliminary data.</text>
</comment>
<dbReference type="PRINTS" id="PR00081">
    <property type="entry name" value="GDHRDH"/>
</dbReference>
<dbReference type="SUPFAM" id="SSF51735">
    <property type="entry name" value="NAD(P)-binding Rossmann-fold domains"/>
    <property type="match status" value="1"/>
</dbReference>
<dbReference type="Gene3D" id="3.40.50.720">
    <property type="entry name" value="NAD(P)-binding Rossmann-like Domain"/>
    <property type="match status" value="1"/>
</dbReference>
<dbReference type="PANTHER" id="PTHR24320">
    <property type="entry name" value="RETINOL DEHYDROGENASE"/>
    <property type="match status" value="1"/>
</dbReference>
<dbReference type="OrthoDB" id="191139at2759"/>
<dbReference type="GO" id="GO:0016491">
    <property type="term" value="F:oxidoreductase activity"/>
    <property type="evidence" value="ECO:0007669"/>
    <property type="project" value="UniProtKB-KW"/>
</dbReference>
<proteinExistence type="inferred from homology"/>
<keyword evidence="2" id="KW-0521">NADP</keyword>
<dbReference type="InterPro" id="IPR002347">
    <property type="entry name" value="SDR_fam"/>
</dbReference>
<dbReference type="Proteomes" id="UP001146351">
    <property type="component" value="Unassembled WGS sequence"/>
</dbReference>
<evidence type="ECO:0000313" key="5">
    <source>
        <dbReference type="Proteomes" id="UP001146351"/>
    </source>
</evidence>
<organism evidence="4 5">
    <name type="scientific">Penicillium capsulatum</name>
    <dbReference type="NCBI Taxonomy" id="69766"/>
    <lineage>
        <taxon>Eukaryota</taxon>
        <taxon>Fungi</taxon>
        <taxon>Dikarya</taxon>
        <taxon>Ascomycota</taxon>
        <taxon>Pezizomycotina</taxon>
        <taxon>Eurotiomycetes</taxon>
        <taxon>Eurotiomycetidae</taxon>
        <taxon>Eurotiales</taxon>
        <taxon>Aspergillaceae</taxon>
        <taxon>Penicillium</taxon>
    </lineage>
</organism>